<dbReference type="Proteomes" id="UP000026961">
    <property type="component" value="Chromosome 11"/>
</dbReference>
<feature type="signal peptide" evidence="1">
    <location>
        <begin position="1"/>
        <end position="24"/>
    </location>
</feature>
<evidence type="ECO:0000256" key="1">
    <source>
        <dbReference type="SAM" id="SignalP"/>
    </source>
</evidence>
<dbReference type="AlphaFoldDB" id="A0A0E0BKB3"/>
<dbReference type="HOGENOM" id="CLU_2816556_0_0_1"/>
<reference evidence="2" key="2">
    <citation type="submission" date="2018-05" db="EMBL/GenBank/DDBJ databases">
        <title>OgluRS3 (Oryza glumaepatula Reference Sequence Version 3).</title>
        <authorList>
            <person name="Zhang J."/>
            <person name="Kudrna D."/>
            <person name="Lee S."/>
            <person name="Talag J."/>
            <person name="Welchert J."/>
            <person name="Wing R.A."/>
        </authorList>
    </citation>
    <scope>NUCLEOTIDE SEQUENCE [LARGE SCALE GENOMIC DNA]</scope>
</reference>
<keyword evidence="1" id="KW-0732">Signal</keyword>
<organism evidence="2">
    <name type="scientific">Oryza glumipatula</name>
    <dbReference type="NCBI Taxonomy" id="40148"/>
    <lineage>
        <taxon>Eukaryota</taxon>
        <taxon>Viridiplantae</taxon>
        <taxon>Streptophyta</taxon>
        <taxon>Embryophyta</taxon>
        <taxon>Tracheophyta</taxon>
        <taxon>Spermatophyta</taxon>
        <taxon>Magnoliopsida</taxon>
        <taxon>Liliopsida</taxon>
        <taxon>Poales</taxon>
        <taxon>Poaceae</taxon>
        <taxon>BOP clade</taxon>
        <taxon>Oryzoideae</taxon>
        <taxon>Oryzeae</taxon>
        <taxon>Oryzinae</taxon>
        <taxon>Oryza</taxon>
    </lineage>
</organism>
<dbReference type="Gramene" id="OGLUM11G16710.1">
    <property type="protein sequence ID" value="OGLUM11G16710.1"/>
    <property type="gene ID" value="OGLUM11G16710"/>
</dbReference>
<name>A0A0E0BKB3_9ORYZ</name>
<evidence type="ECO:0000313" key="2">
    <source>
        <dbReference type="EnsemblPlants" id="OGLUM11G16710.1"/>
    </source>
</evidence>
<dbReference type="EnsemblPlants" id="OGLUM11G16710.1">
    <property type="protein sequence ID" value="OGLUM11G16710.1"/>
    <property type="gene ID" value="OGLUM11G16710"/>
</dbReference>
<feature type="chain" id="PRO_5002354832" evidence="1">
    <location>
        <begin position="25"/>
        <end position="67"/>
    </location>
</feature>
<keyword evidence="3" id="KW-1185">Reference proteome</keyword>
<accession>A0A0E0BKB3</accession>
<evidence type="ECO:0000313" key="3">
    <source>
        <dbReference type="Proteomes" id="UP000026961"/>
    </source>
</evidence>
<sequence length="67" mass="7516">MHSSAAKFLLLMAALACFSAVTTSLVFALCPEHVSILLGASWFWNLTSIKYFNLDETYLYMVHSPKN</sequence>
<protein>
    <submittedName>
        <fullName evidence="2">Uncharacterized protein</fullName>
    </submittedName>
</protein>
<proteinExistence type="predicted"/>
<reference evidence="2" key="1">
    <citation type="submission" date="2015-04" db="UniProtKB">
        <authorList>
            <consortium name="EnsemblPlants"/>
        </authorList>
    </citation>
    <scope>IDENTIFICATION</scope>
</reference>